<gene>
    <name evidence="5" type="primary">LOC107074330</name>
</gene>
<dbReference type="InterPro" id="IPR013922">
    <property type="entry name" value="Cyclin_PHO80-like"/>
</dbReference>
<keyword evidence="3" id="KW-1133">Transmembrane helix</keyword>
<dbReference type="GeneID" id="107074330"/>
<keyword evidence="4" id="KW-1185">Reference proteome</keyword>
<evidence type="ECO:0000256" key="1">
    <source>
        <dbReference type="ARBA" id="ARBA00038508"/>
    </source>
</evidence>
<dbReference type="Pfam" id="PF08613">
    <property type="entry name" value="Cyclin"/>
    <property type="match status" value="1"/>
</dbReference>
<evidence type="ECO:0000313" key="4">
    <source>
        <dbReference type="Proteomes" id="UP000694924"/>
    </source>
</evidence>
<keyword evidence="3" id="KW-0472">Membrane</keyword>
<accession>A0ABM1JFC2</accession>
<dbReference type="Proteomes" id="UP000694924">
    <property type="component" value="Unplaced"/>
</dbReference>
<evidence type="ECO:0000313" key="5">
    <source>
        <dbReference type="RefSeq" id="XP_015191160.1"/>
    </source>
</evidence>
<feature type="transmembrane region" description="Helical" evidence="3">
    <location>
        <begin position="221"/>
        <end position="242"/>
    </location>
</feature>
<keyword evidence="3" id="KW-0812">Transmembrane</keyword>
<protein>
    <recommendedName>
        <fullName evidence="2">Protein CNPPD1</fullName>
    </recommendedName>
</protein>
<comment type="similarity">
    <text evidence="1">Belongs to the CNPPD1 family.</text>
</comment>
<dbReference type="PANTHER" id="PTHR15615:SF108">
    <property type="entry name" value="PROTEIN CNPPD1"/>
    <property type="match status" value="1"/>
</dbReference>
<reference evidence="5" key="1">
    <citation type="submission" date="2025-08" db="UniProtKB">
        <authorList>
            <consortium name="RefSeq"/>
        </authorList>
    </citation>
    <scope>IDENTIFICATION</scope>
    <source>
        <tissue evidence="5">Whole body</tissue>
    </source>
</reference>
<proteinExistence type="inferred from homology"/>
<organism evidence="4 5">
    <name type="scientific">Polistes dominula</name>
    <name type="common">European paper wasp</name>
    <name type="synonym">Vespa dominula</name>
    <dbReference type="NCBI Taxonomy" id="743375"/>
    <lineage>
        <taxon>Eukaryota</taxon>
        <taxon>Metazoa</taxon>
        <taxon>Ecdysozoa</taxon>
        <taxon>Arthropoda</taxon>
        <taxon>Hexapoda</taxon>
        <taxon>Insecta</taxon>
        <taxon>Pterygota</taxon>
        <taxon>Neoptera</taxon>
        <taxon>Endopterygota</taxon>
        <taxon>Hymenoptera</taxon>
        <taxon>Apocrita</taxon>
        <taxon>Aculeata</taxon>
        <taxon>Vespoidea</taxon>
        <taxon>Vespidae</taxon>
        <taxon>Polistinae</taxon>
        <taxon>Polistini</taxon>
        <taxon>Polistes</taxon>
    </lineage>
</organism>
<evidence type="ECO:0000256" key="3">
    <source>
        <dbReference type="SAM" id="Phobius"/>
    </source>
</evidence>
<evidence type="ECO:0000256" key="2">
    <source>
        <dbReference type="ARBA" id="ARBA00040808"/>
    </source>
</evidence>
<name>A0ABM1JFC2_POLDO</name>
<dbReference type="PANTHER" id="PTHR15615">
    <property type="match status" value="1"/>
</dbReference>
<dbReference type="RefSeq" id="XP_015191160.1">
    <property type="nucleotide sequence ID" value="XM_015335674.1"/>
</dbReference>
<sequence length="365" mass="41535">MTKNYSTETSIPSKLKGSKDHNDFLNRITKSLYYIEFPVTDCLSLPVTDKLMFLEMAAELFNGVNHTLDRLDVEEASKISRNACVSPCSLILALLYIEKLKDCNPEYLHQVAPSKLFLVSLMVATKFLNDDGEEDQVFNQEWALSSNLSVSQMNQLEKEFLNAIDWCVFIQNQDFWKKLQELEKDIAYKEAQKRGWFSYTELSCLMDSIKLLSLVHEFINIYSVCLVAYAIGVVTILGSAIVTSHLPGTQLGSMISRNTENITNVSVNMVEEKERLNQDIEIPDVFTTMDFIHATKSDKSCKSNAGVNTSWKWLRSIVNWLHEDTYLNSQALVPMNNVHFIDDISFSITSKFIINSNSSTILIVQ</sequence>
<dbReference type="Gene3D" id="1.10.472.10">
    <property type="entry name" value="Cyclin-like"/>
    <property type="match status" value="1"/>
</dbReference>
<dbReference type="CDD" id="cd20557">
    <property type="entry name" value="CYCLIN_ScPCL1-like"/>
    <property type="match status" value="1"/>
</dbReference>